<comment type="caution">
    <text evidence="1">The sequence shown here is derived from an EMBL/GenBank/DDBJ whole genome shotgun (WGS) entry which is preliminary data.</text>
</comment>
<name>G2GIB4_9ACTN</name>
<organism evidence="1 2">
    <name type="scientific">Streptomyces zinciresistens K42</name>
    <dbReference type="NCBI Taxonomy" id="700597"/>
    <lineage>
        <taxon>Bacteria</taxon>
        <taxon>Bacillati</taxon>
        <taxon>Actinomycetota</taxon>
        <taxon>Actinomycetes</taxon>
        <taxon>Kitasatosporales</taxon>
        <taxon>Streptomycetaceae</taxon>
        <taxon>Streptomyces</taxon>
    </lineage>
</organism>
<sequence>MMEHARRPVELGLPSQCLHKFVGKRGHTFSTVSDSSRPFKFHDPERCAQTILRLSNFLLGSAEDLRRL</sequence>
<gene>
    <name evidence="1" type="ORF">SZN_26269</name>
</gene>
<accession>G2GIB4</accession>
<dbReference type="AlphaFoldDB" id="G2GIB4"/>
<keyword evidence="2" id="KW-1185">Reference proteome</keyword>
<evidence type="ECO:0000313" key="2">
    <source>
        <dbReference type="Proteomes" id="UP000004217"/>
    </source>
</evidence>
<dbReference type="EMBL" id="AGBF01000124">
    <property type="protein sequence ID" value="EGX56766.1"/>
    <property type="molecule type" value="Genomic_DNA"/>
</dbReference>
<proteinExistence type="predicted"/>
<reference evidence="1 2" key="1">
    <citation type="submission" date="2011-08" db="EMBL/GenBank/DDBJ databases">
        <authorList>
            <person name="Lin Y."/>
            <person name="Hao X."/>
            <person name="Johnstone L."/>
            <person name="Miller S.J."/>
            <person name="Wei G."/>
            <person name="Rensing C."/>
        </authorList>
    </citation>
    <scope>NUCLEOTIDE SEQUENCE [LARGE SCALE GENOMIC DNA]</scope>
    <source>
        <strain evidence="1 2">K42</strain>
    </source>
</reference>
<evidence type="ECO:0000313" key="1">
    <source>
        <dbReference type="EMBL" id="EGX56766.1"/>
    </source>
</evidence>
<protein>
    <submittedName>
        <fullName evidence="1">Uncharacterized protein</fullName>
    </submittedName>
</protein>
<dbReference type="Proteomes" id="UP000004217">
    <property type="component" value="Unassembled WGS sequence"/>
</dbReference>